<dbReference type="AlphaFoldDB" id="A0A2D1U0A8"/>
<proteinExistence type="predicted"/>
<reference evidence="2 3" key="1">
    <citation type="submission" date="2017-10" db="EMBL/GenBank/DDBJ databases">
        <title>Whole genome of Pedobacter ginsengisoli T01R-27 isolated from tomato rhizosphere.</title>
        <authorList>
            <person name="Weon H.-Y."/>
            <person name="Lee S.A."/>
            <person name="Sang M.K."/>
            <person name="Song J."/>
        </authorList>
    </citation>
    <scope>NUCLEOTIDE SEQUENCE [LARGE SCALE GENOMIC DNA]</scope>
    <source>
        <strain evidence="2 3">T01R-27</strain>
    </source>
</reference>
<dbReference type="Pfam" id="PF14534">
    <property type="entry name" value="DUF4440"/>
    <property type="match status" value="1"/>
</dbReference>
<protein>
    <recommendedName>
        <fullName evidence="1">DUF4440 domain-containing protein</fullName>
    </recommendedName>
</protein>
<evidence type="ECO:0000313" key="2">
    <source>
        <dbReference type="EMBL" id="ATP55062.1"/>
    </source>
</evidence>
<accession>A0A2D1U0A8</accession>
<dbReference type="SUPFAM" id="SSF54427">
    <property type="entry name" value="NTF2-like"/>
    <property type="match status" value="1"/>
</dbReference>
<dbReference type="RefSeq" id="WP_099437016.1">
    <property type="nucleotide sequence ID" value="NZ_CP024091.1"/>
</dbReference>
<dbReference type="Proteomes" id="UP000223749">
    <property type="component" value="Chromosome"/>
</dbReference>
<organism evidence="2 3">
    <name type="scientific">Pedobacter ginsengisoli</name>
    <dbReference type="NCBI Taxonomy" id="363852"/>
    <lineage>
        <taxon>Bacteria</taxon>
        <taxon>Pseudomonadati</taxon>
        <taxon>Bacteroidota</taxon>
        <taxon>Sphingobacteriia</taxon>
        <taxon>Sphingobacteriales</taxon>
        <taxon>Sphingobacteriaceae</taxon>
        <taxon>Pedobacter</taxon>
    </lineage>
</organism>
<dbReference type="KEGG" id="pgs:CPT03_00560"/>
<gene>
    <name evidence="2" type="ORF">CPT03_00560</name>
</gene>
<name>A0A2D1U0A8_9SPHI</name>
<keyword evidence="3" id="KW-1185">Reference proteome</keyword>
<evidence type="ECO:0000313" key="3">
    <source>
        <dbReference type="Proteomes" id="UP000223749"/>
    </source>
</evidence>
<dbReference type="EMBL" id="CP024091">
    <property type="protein sequence ID" value="ATP55062.1"/>
    <property type="molecule type" value="Genomic_DNA"/>
</dbReference>
<dbReference type="InterPro" id="IPR027843">
    <property type="entry name" value="DUF4440"/>
</dbReference>
<dbReference type="InterPro" id="IPR032710">
    <property type="entry name" value="NTF2-like_dom_sf"/>
</dbReference>
<evidence type="ECO:0000259" key="1">
    <source>
        <dbReference type="Pfam" id="PF14534"/>
    </source>
</evidence>
<dbReference type="OrthoDB" id="7375768at2"/>
<sequence length="123" mass="13884">MNSSEALLIKEARLDSNSCIAKKDVDGVSKYWLDDFVQIAGDGSHTVGKAEIVADWKYMFSKSSPLFERIPETIVVSKGGDLAWENGKWDYKNAKYHGNYAAMWRKVNGKWLTQSELYVSLNA</sequence>
<feature type="domain" description="DUF4440" evidence="1">
    <location>
        <begin position="11"/>
        <end position="112"/>
    </location>
</feature>
<dbReference type="Gene3D" id="3.10.450.50">
    <property type="match status" value="1"/>
</dbReference>